<feature type="non-terminal residue" evidence="1">
    <location>
        <position position="99"/>
    </location>
</feature>
<protein>
    <submittedName>
        <fullName evidence="1">Uncharacterized protein</fullName>
    </submittedName>
</protein>
<reference evidence="1 2" key="1">
    <citation type="submission" date="2020-02" db="EMBL/GenBank/DDBJ databases">
        <title>Draft genome sequence of Haematococcus lacustris strain NIES-144.</title>
        <authorList>
            <person name="Morimoto D."/>
            <person name="Nakagawa S."/>
            <person name="Yoshida T."/>
            <person name="Sawayama S."/>
        </authorList>
    </citation>
    <scope>NUCLEOTIDE SEQUENCE [LARGE SCALE GENOMIC DNA]</scope>
    <source>
        <strain evidence="1 2">NIES-144</strain>
    </source>
</reference>
<organism evidence="1 2">
    <name type="scientific">Haematococcus lacustris</name>
    <name type="common">Green alga</name>
    <name type="synonym">Haematococcus pluvialis</name>
    <dbReference type="NCBI Taxonomy" id="44745"/>
    <lineage>
        <taxon>Eukaryota</taxon>
        <taxon>Viridiplantae</taxon>
        <taxon>Chlorophyta</taxon>
        <taxon>core chlorophytes</taxon>
        <taxon>Chlorophyceae</taxon>
        <taxon>CS clade</taxon>
        <taxon>Chlamydomonadales</taxon>
        <taxon>Haematococcaceae</taxon>
        <taxon>Haematococcus</taxon>
    </lineage>
</organism>
<comment type="caution">
    <text evidence="1">The sequence shown here is derived from an EMBL/GenBank/DDBJ whole genome shotgun (WGS) entry which is preliminary data.</text>
</comment>
<evidence type="ECO:0000313" key="2">
    <source>
        <dbReference type="Proteomes" id="UP000485058"/>
    </source>
</evidence>
<proteinExistence type="predicted"/>
<keyword evidence="2" id="KW-1185">Reference proteome</keyword>
<name>A0A699YYS2_HAELA</name>
<evidence type="ECO:0000313" key="1">
    <source>
        <dbReference type="EMBL" id="GFH12166.1"/>
    </source>
</evidence>
<dbReference type="EMBL" id="BLLF01000474">
    <property type="protein sequence ID" value="GFH12166.1"/>
    <property type="molecule type" value="Genomic_DNA"/>
</dbReference>
<accession>A0A699YYS2</accession>
<dbReference type="Proteomes" id="UP000485058">
    <property type="component" value="Unassembled WGS sequence"/>
</dbReference>
<dbReference type="AlphaFoldDB" id="A0A699YYS2"/>
<gene>
    <name evidence="1" type="ORF">HaLaN_07803</name>
</gene>
<sequence length="99" mass="10440">MMWLTPLKPSAVRLLGRPPPQGVQDFLALKDEMHGVIHVADYQALSQLAYLQPGITCSLGSMTASDVALTAVLVPTVSSSFVQTGWGMPGNASTELSLA</sequence>